<feature type="domain" description="C2H2-type" evidence="2">
    <location>
        <begin position="3"/>
        <end position="31"/>
    </location>
</feature>
<keyword evidence="1" id="KW-0863">Zinc-finger</keyword>
<dbReference type="PANTHER" id="PTHR33936:SF24">
    <property type="entry name" value="C2H2-TYPE DOMAIN-CONTAINING PROTEIN"/>
    <property type="match status" value="1"/>
</dbReference>
<protein>
    <recommendedName>
        <fullName evidence="2">C2H2-type domain-containing protein</fullName>
    </recommendedName>
</protein>
<dbReference type="InterPro" id="IPR052797">
    <property type="entry name" value="RegFact_GeneExpr_CellDeath"/>
</dbReference>
<organism evidence="3 4">
    <name type="scientific">Ceutorhynchus assimilis</name>
    <name type="common">cabbage seed weevil</name>
    <dbReference type="NCBI Taxonomy" id="467358"/>
    <lineage>
        <taxon>Eukaryota</taxon>
        <taxon>Metazoa</taxon>
        <taxon>Ecdysozoa</taxon>
        <taxon>Arthropoda</taxon>
        <taxon>Hexapoda</taxon>
        <taxon>Insecta</taxon>
        <taxon>Pterygota</taxon>
        <taxon>Neoptera</taxon>
        <taxon>Endopterygota</taxon>
        <taxon>Coleoptera</taxon>
        <taxon>Polyphaga</taxon>
        <taxon>Cucujiformia</taxon>
        <taxon>Curculionidae</taxon>
        <taxon>Ceutorhynchinae</taxon>
        <taxon>Ceutorhynchus</taxon>
    </lineage>
</organism>
<keyword evidence="4" id="KW-1185">Reference proteome</keyword>
<dbReference type="SMART" id="SM00355">
    <property type="entry name" value="ZnF_C2H2"/>
    <property type="match status" value="2"/>
</dbReference>
<dbReference type="GO" id="GO:0008270">
    <property type="term" value="F:zinc ion binding"/>
    <property type="evidence" value="ECO:0007669"/>
    <property type="project" value="UniProtKB-KW"/>
</dbReference>
<dbReference type="PANTHER" id="PTHR33936">
    <property type="entry name" value="PROTEIN CBG17840"/>
    <property type="match status" value="1"/>
</dbReference>
<gene>
    <name evidence="3" type="ORF">CEUTPL_LOCUS12701</name>
</gene>
<proteinExistence type="predicted"/>
<dbReference type="PROSITE" id="PS00028">
    <property type="entry name" value="ZINC_FINGER_C2H2_1"/>
    <property type="match status" value="2"/>
</dbReference>
<evidence type="ECO:0000256" key="1">
    <source>
        <dbReference type="PROSITE-ProRule" id="PRU00042"/>
    </source>
</evidence>
<dbReference type="EMBL" id="OU892284">
    <property type="protein sequence ID" value="CAG9772283.1"/>
    <property type="molecule type" value="Genomic_DNA"/>
</dbReference>
<evidence type="ECO:0000313" key="3">
    <source>
        <dbReference type="EMBL" id="CAG9772283.1"/>
    </source>
</evidence>
<evidence type="ECO:0000259" key="2">
    <source>
        <dbReference type="PROSITE" id="PS50157"/>
    </source>
</evidence>
<dbReference type="Gene3D" id="3.30.160.60">
    <property type="entry name" value="Classic Zinc Finger"/>
    <property type="match status" value="1"/>
</dbReference>
<reference evidence="3" key="1">
    <citation type="submission" date="2022-01" db="EMBL/GenBank/DDBJ databases">
        <authorList>
            <person name="King R."/>
        </authorList>
    </citation>
    <scope>NUCLEOTIDE SEQUENCE</scope>
</reference>
<accession>A0A9N9MXI7</accession>
<dbReference type="AlphaFoldDB" id="A0A9N9MXI7"/>
<keyword evidence="1" id="KW-0862">Zinc</keyword>
<name>A0A9N9MXI7_9CUCU</name>
<dbReference type="PROSITE" id="PS50157">
    <property type="entry name" value="ZINC_FINGER_C2H2_2"/>
    <property type="match status" value="1"/>
</dbReference>
<dbReference type="InterPro" id="IPR013087">
    <property type="entry name" value="Znf_C2H2_type"/>
</dbReference>
<evidence type="ECO:0000313" key="4">
    <source>
        <dbReference type="Proteomes" id="UP001152799"/>
    </source>
</evidence>
<dbReference type="Pfam" id="PF00096">
    <property type="entry name" value="zf-C2H2"/>
    <property type="match status" value="1"/>
</dbReference>
<dbReference type="Proteomes" id="UP001152799">
    <property type="component" value="Chromosome 8"/>
</dbReference>
<sequence length="198" mass="23116">MPVSCLICFKVFSTQSSVNRHLKNVHKQEKNNIISYPYDHFNSKCLEENCGTSFRFISELRCHLETVHNKTMNKENIFFASEEEFNPWFHQICDNNNLEYVRHKQKDQPITYFNCNRSGTYKSNIEIRKRAIKSQGSCKIGHKCTSQNILNQNSTGQYCAQYYKTHYGHTIEVQHIHLSKETRINIATKLASGVSVSR</sequence>
<dbReference type="OrthoDB" id="6426693at2759"/>
<keyword evidence="1" id="KW-0479">Metal-binding</keyword>